<evidence type="ECO:0000313" key="2">
    <source>
        <dbReference type="EMBL" id="ALU29847.1"/>
    </source>
</evidence>
<protein>
    <submittedName>
        <fullName evidence="2">Bacterio-opsin activator</fullName>
    </submittedName>
</protein>
<dbReference type="OMA" id="HENCWSR"/>
<dbReference type="EMBL" id="CP013694">
    <property type="protein sequence ID" value="ALU29847.1"/>
    <property type="molecule type" value="Genomic_DNA"/>
</dbReference>
<evidence type="ECO:0000313" key="4">
    <source>
        <dbReference type="Proteomes" id="UP000060043"/>
    </source>
</evidence>
<evidence type="ECO:0000313" key="5">
    <source>
        <dbReference type="Proteomes" id="UP000065473"/>
    </source>
</evidence>
<feature type="domain" description="HTH bat-type" evidence="1">
    <location>
        <begin position="153"/>
        <end position="204"/>
    </location>
</feature>
<evidence type="ECO:0000313" key="3">
    <source>
        <dbReference type="EMBL" id="ALU32586.1"/>
    </source>
</evidence>
<dbReference type="Proteomes" id="UP000060043">
    <property type="component" value="Chromosome"/>
</dbReference>
<evidence type="ECO:0000259" key="1">
    <source>
        <dbReference type="Pfam" id="PF04967"/>
    </source>
</evidence>
<reference evidence="4 5" key="1">
    <citation type="submission" date="2015-12" db="EMBL/GenBank/DDBJ databases">
        <title>A stable core within a dynamic pangenome in Sulfolobus acidocaldarius.</title>
        <authorList>
            <person name="Anderson R."/>
            <person name="Kouris A."/>
            <person name="Seward C."/>
            <person name="Campbell K."/>
            <person name="Whitaker R."/>
        </authorList>
    </citation>
    <scope>NUCLEOTIDE SEQUENCE [LARGE SCALE GENOMIC DNA]</scope>
    <source>
        <strain evidence="2 5">GG12-C01-09</strain>
        <strain evidence="3 4">NG05B_CO5_07</strain>
    </source>
</reference>
<dbReference type="PaxDb" id="1435377-SUSAZ_09345"/>
<dbReference type="Proteomes" id="UP000065473">
    <property type="component" value="Chromosome"/>
</dbReference>
<dbReference type="InterPro" id="IPR007050">
    <property type="entry name" value="HTH_bacterioopsin"/>
</dbReference>
<dbReference type="EMBL" id="CP013695">
    <property type="protein sequence ID" value="ALU32586.1"/>
    <property type="molecule type" value="Genomic_DNA"/>
</dbReference>
<accession>A0A0U3H5B5</accession>
<dbReference type="Pfam" id="PF04967">
    <property type="entry name" value="HTH_10"/>
    <property type="match status" value="1"/>
</dbReference>
<gene>
    <name evidence="2" type="ORF">ATY89_07775</name>
    <name evidence="3" type="ORF">ATZ20_10795</name>
</gene>
<name>A0A0U3H5B5_9CREN</name>
<dbReference type="STRING" id="1435377.SUSAZ_09345"/>
<sequence>MATFTKYPLKFLRLSLIHENCWSRYYEVPEIANILNLTPYPERNILKVSLLMSEKGYRDIMNLKSRGKVKDIFNIYKWRNRFYVDLVRDYDNSIYSIINRNNGILISTLKYDGKEIWNLLVYEYKVNRLIKEFQEFAEIVKVNIEDDIPTENLTSRELKVLTTALDLGYFDYPRKIKSKELSEILGISEPTFVFHLRNAERKIVSNFIKKLGKNMLSEP</sequence>
<proteinExistence type="predicted"/>
<organism evidence="2 5">
    <name type="scientific">Sulfolobus acidocaldarius</name>
    <dbReference type="NCBI Taxonomy" id="2285"/>
    <lineage>
        <taxon>Archaea</taxon>
        <taxon>Thermoproteota</taxon>
        <taxon>Thermoprotei</taxon>
        <taxon>Sulfolobales</taxon>
        <taxon>Sulfolobaceae</taxon>
        <taxon>Sulfolobus</taxon>
    </lineage>
</organism>
<dbReference type="RefSeq" id="WP_011278857.1">
    <property type="nucleotide sequence ID" value="NZ_BHWZ01000006.1"/>
</dbReference>
<dbReference type="GeneID" id="14552577"/>
<dbReference type="PANTHER" id="PTHR34236">
    <property type="entry name" value="DIMETHYL SULFOXIDE REDUCTASE TRANSCRIPTIONAL ACTIVATOR"/>
    <property type="match status" value="1"/>
</dbReference>
<dbReference type="OrthoDB" id="27447at2157"/>
<dbReference type="AlphaFoldDB" id="A0A0U3H5B5"/>
<dbReference type="PANTHER" id="PTHR34236:SF1">
    <property type="entry name" value="DIMETHYL SULFOXIDE REDUCTASE TRANSCRIPTIONAL ACTIVATOR"/>
    <property type="match status" value="1"/>
</dbReference>